<dbReference type="Proteomes" id="UP000499080">
    <property type="component" value="Unassembled WGS sequence"/>
</dbReference>
<dbReference type="EMBL" id="BGPR01000047">
    <property type="protein sequence ID" value="GBL86219.1"/>
    <property type="molecule type" value="Genomic_DNA"/>
</dbReference>
<comment type="caution">
    <text evidence="1">The sequence shown here is derived from an EMBL/GenBank/DDBJ whole genome shotgun (WGS) entry which is preliminary data.</text>
</comment>
<protein>
    <submittedName>
        <fullName evidence="1">Uncharacterized protein</fullName>
    </submittedName>
</protein>
<name>A0A4Y2B429_ARAVE</name>
<dbReference type="AlphaFoldDB" id="A0A4Y2B429"/>
<proteinExistence type="predicted"/>
<accession>A0A4Y2B429</accession>
<gene>
    <name evidence="1" type="ORF">AVEN_131954_1</name>
</gene>
<reference evidence="1 2" key="1">
    <citation type="journal article" date="2019" name="Sci. Rep.">
        <title>Orb-weaving spider Araneus ventricosus genome elucidates the spidroin gene catalogue.</title>
        <authorList>
            <person name="Kono N."/>
            <person name="Nakamura H."/>
            <person name="Ohtoshi R."/>
            <person name="Moran D.A.P."/>
            <person name="Shinohara A."/>
            <person name="Yoshida Y."/>
            <person name="Fujiwara M."/>
            <person name="Mori M."/>
            <person name="Tomita M."/>
            <person name="Arakawa K."/>
        </authorList>
    </citation>
    <scope>NUCLEOTIDE SEQUENCE [LARGE SCALE GENOMIC DNA]</scope>
</reference>
<organism evidence="1 2">
    <name type="scientific">Araneus ventricosus</name>
    <name type="common">Orbweaver spider</name>
    <name type="synonym">Epeira ventricosa</name>
    <dbReference type="NCBI Taxonomy" id="182803"/>
    <lineage>
        <taxon>Eukaryota</taxon>
        <taxon>Metazoa</taxon>
        <taxon>Ecdysozoa</taxon>
        <taxon>Arthropoda</taxon>
        <taxon>Chelicerata</taxon>
        <taxon>Arachnida</taxon>
        <taxon>Araneae</taxon>
        <taxon>Araneomorphae</taxon>
        <taxon>Entelegynae</taxon>
        <taxon>Araneoidea</taxon>
        <taxon>Araneidae</taxon>
        <taxon>Araneus</taxon>
    </lineage>
</organism>
<evidence type="ECO:0000313" key="1">
    <source>
        <dbReference type="EMBL" id="GBL86219.1"/>
    </source>
</evidence>
<sequence length="94" mass="10636">MVERSLPQLPDPAIYYHLMAAAKNKVPEQLQSWSNFPPKLLLWTFTYDMPEIRSKGTSCMNSFPSFLSNRALYFSFYSGLIGGVSPNNDLARNG</sequence>
<keyword evidence="2" id="KW-1185">Reference proteome</keyword>
<evidence type="ECO:0000313" key="2">
    <source>
        <dbReference type="Proteomes" id="UP000499080"/>
    </source>
</evidence>